<dbReference type="EMBL" id="JAPMLT010000009">
    <property type="protein sequence ID" value="MCX7571263.1"/>
    <property type="molecule type" value="Genomic_DNA"/>
</dbReference>
<keyword evidence="1" id="KW-0732">Signal</keyword>
<organism evidence="3 4">
    <name type="scientific">Tumebacillus lacus</name>
    <dbReference type="NCBI Taxonomy" id="2995335"/>
    <lineage>
        <taxon>Bacteria</taxon>
        <taxon>Bacillati</taxon>
        <taxon>Bacillota</taxon>
        <taxon>Bacilli</taxon>
        <taxon>Bacillales</taxon>
        <taxon>Alicyclobacillaceae</taxon>
        <taxon>Tumebacillus</taxon>
    </lineage>
</organism>
<evidence type="ECO:0000313" key="3">
    <source>
        <dbReference type="EMBL" id="MCX7571263.1"/>
    </source>
</evidence>
<dbReference type="Pfam" id="PF01522">
    <property type="entry name" value="Polysacc_deac_1"/>
    <property type="match status" value="1"/>
</dbReference>
<name>A0ABT3X2Y6_9BACL</name>
<dbReference type="InterPro" id="IPR050248">
    <property type="entry name" value="Polysacc_deacetylase_ArnD"/>
</dbReference>
<dbReference type="Proteomes" id="UP001208017">
    <property type="component" value="Unassembled WGS sequence"/>
</dbReference>
<proteinExistence type="predicted"/>
<gene>
    <name evidence="3" type="ORF">OS242_15025</name>
</gene>
<reference evidence="3 4" key="1">
    <citation type="submission" date="2022-11" db="EMBL/GenBank/DDBJ databases">
        <title>Study of microbial diversity in lake waters.</title>
        <authorList>
            <person name="Zhang J."/>
        </authorList>
    </citation>
    <scope>NUCLEOTIDE SEQUENCE [LARGE SCALE GENOMIC DNA]</scope>
    <source>
        <strain evidence="3 4">DT12</strain>
    </source>
</reference>
<feature type="chain" id="PRO_5046703910" evidence="1">
    <location>
        <begin position="24"/>
        <end position="266"/>
    </location>
</feature>
<feature type="domain" description="NodB homology" evidence="2">
    <location>
        <begin position="65"/>
        <end position="258"/>
    </location>
</feature>
<dbReference type="PANTHER" id="PTHR10587">
    <property type="entry name" value="GLYCOSYL TRANSFERASE-RELATED"/>
    <property type="match status" value="1"/>
</dbReference>
<evidence type="ECO:0000256" key="1">
    <source>
        <dbReference type="SAM" id="SignalP"/>
    </source>
</evidence>
<accession>A0ABT3X2Y6</accession>
<dbReference type="PANTHER" id="PTHR10587:SF134">
    <property type="entry name" value="SECRETED PROTEIN"/>
    <property type="match status" value="1"/>
</dbReference>
<dbReference type="PROSITE" id="PS51677">
    <property type="entry name" value="NODB"/>
    <property type="match status" value="1"/>
</dbReference>
<feature type="signal peptide" evidence="1">
    <location>
        <begin position="1"/>
        <end position="23"/>
    </location>
</feature>
<dbReference type="CDD" id="cd10955">
    <property type="entry name" value="CE4_BH0857_like"/>
    <property type="match status" value="1"/>
</dbReference>
<dbReference type="RefSeq" id="WP_267152505.1">
    <property type="nucleotide sequence ID" value="NZ_JAPMLT010000009.1"/>
</dbReference>
<dbReference type="InterPro" id="IPR011330">
    <property type="entry name" value="Glyco_hydro/deAcase_b/a-brl"/>
</dbReference>
<evidence type="ECO:0000313" key="4">
    <source>
        <dbReference type="Proteomes" id="UP001208017"/>
    </source>
</evidence>
<comment type="caution">
    <text evidence="3">The sequence shown here is derived from an EMBL/GenBank/DDBJ whole genome shotgun (WGS) entry which is preliminary data.</text>
</comment>
<dbReference type="Gene3D" id="3.20.20.370">
    <property type="entry name" value="Glycoside hydrolase/deacetylase"/>
    <property type="match status" value="1"/>
</dbReference>
<sequence>MKRSFTLAGLTGVLLLTTCVAHGQTPGLAESDLAYKQQLIKKHQTPQEWGESVTGVKTRLQTDEKIIALTFDACGGTGGSGYDAELIYFLRQQQIPATLFINSRWLDANYWTFLALSKIPLFEIENHGTEHRPLSMNGREAWGIKGTANVGEIVDEVLINHRKIEKLTGRAPKFFRSGTAFYDEVGVRVANDLGEHVAGYNLLGDAGASFTTDQVYNALINAKPGSIALLHMNHPEKWTSEGVKKAIPELKRRGYRFVKLEDMPLM</sequence>
<keyword evidence="4" id="KW-1185">Reference proteome</keyword>
<protein>
    <submittedName>
        <fullName evidence="3">Polysaccharide deacetylase family protein</fullName>
    </submittedName>
</protein>
<evidence type="ECO:0000259" key="2">
    <source>
        <dbReference type="PROSITE" id="PS51677"/>
    </source>
</evidence>
<dbReference type="InterPro" id="IPR002509">
    <property type="entry name" value="NODB_dom"/>
</dbReference>
<dbReference type="SUPFAM" id="SSF88713">
    <property type="entry name" value="Glycoside hydrolase/deacetylase"/>
    <property type="match status" value="1"/>
</dbReference>